<dbReference type="Proteomes" id="UP000647339">
    <property type="component" value="Unassembled WGS sequence"/>
</dbReference>
<sequence length="548" mass="63320">MTLAMKYNAFYKYTLLLSLLAFGSCESYFETDSEDMLLEENYIGNTNELYSGYMGIAAKVQTVADKAIFLSELRGDFLEPTDNAPQELWEIYNHNISPDNKLADPSGYYDVISNANNYIKKAFEYKQANPNAVEDAVFEPLVSGAIRFKVWAYLMLGKLYGEAVYLDEPLTEEGDLSKYPTMGFEELIGQLISLMEGGVNGVNGKQVLVWSDLLFPGVSTSAQDLTWNMICPSPEPLLIELYLWNGNYEQVVSLGMSFIYDQGSGRYKLGNDDYNGEWIQFFYRDPITKTRELINIVPYDYQRQQTNRLIEYFSNTEPNKYYLRPTDAAMERFQRQVRQDGITIGDNYRGENYTYWRQNGEWVVRKFSRAHESADNIYKNDVHIVLYRAGDIHLFIAEALNQMEQFKEAEAFLNDGVQNYLSKNEGNLEYPLDNETYNSAININWGVRRRIDLGPVYPEGLAKEELDTPEKIEEYKKGLDSLLLEETCMESAGEARSYFAMIRMAKRWNDPSMLADRVSAKYPAGKRESIRNLLMQPENWFIDYDLKQ</sequence>
<dbReference type="SUPFAM" id="SSF48452">
    <property type="entry name" value="TPR-like"/>
    <property type="match status" value="1"/>
</dbReference>
<dbReference type="PROSITE" id="PS51257">
    <property type="entry name" value="PROKAR_LIPOPROTEIN"/>
    <property type="match status" value="1"/>
</dbReference>
<organism evidence="1 2">
    <name type="scientific">Echinicola rosea</name>
    <dbReference type="NCBI Taxonomy" id="1807691"/>
    <lineage>
        <taxon>Bacteria</taxon>
        <taxon>Pseudomonadati</taxon>
        <taxon>Bacteroidota</taxon>
        <taxon>Cytophagia</taxon>
        <taxon>Cytophagales</taxon>
        <taxon>Cyclobacteriaceae</taxon>
        <taxon>Echinicola</taxon>
    </lineage>
</organism>
<reference evidence="2" key="1">
    <citation type="journal article" date="2019" name="Int. J. Syst. Evol. Microbiol.">
        <title>The Global Catalogue of Microorganisms (GCM) 10K type strain sequencing project: providing services to taxonomists for standard genome sequencing and annotation.</title>
        <authorList>
            <consortium name="The Broad Institute Genomics Platform"/>
            <consortium name="The Broad Institute Genome Sequencing Center for Infectious Disease"/>
            <person name="Wu L."/>
            <person name="Ma J."/>
        </authorList>
    </citation>
    <scope>NUCLEOTIDE SEQUENCE [LARGE SCALE GENOMIC DNA]</scope>
    <source>
        <strain evidence="2">CGMCC 1.15407</strain>
    </source>
</reference>
<evidence type="ECO:0008006" key="3">
    <source>
        <dbReference type="Google" id="ProtNLM"/>
    </source>
</evidence>
<accession>A0ABQ1VAL5</accession>
<proteinExistence type="predicted"/>
<evidence type="ECO:0000313" key="2">
    <source>
        <dbReference type="Proteomes" id="UP000647339"/>
    </source>
</evidence>
<keyword evidence="2" id="KW-1185">Reference proteome</keyword>
<dbReference type="RefSeq" id="WP_229683513.1">
    <property type="nucleotide sequence ID" value="NZ_BMIU01000024.1"/>
</dbReference>
<protein>
    <recommendedName>
        <fullName evidence="3">RagB/SusD family nutrient uptake outer membrane protein</fullName>
    </recommendedName>
</protein>
<dbReference type="InterPro" id="IPR011990">
    <property type="entry name" value="TPR-like_helical_dom_sf"/>
</dbReference>
<dbReference type="Gene3D" id="1.25.40.390">
    <property type="match status" value="1"/>
</dbReference>
<evidence type="ECO:0000313" key="1">
    <source>
        <dbReference type="EMBL" id="GGF46109.1"/>
    </source>
</evidence>
<gene>
    <name evidence="1" type="ORF">GCM10011339_38240</name>
</gene>
<dbReference type="EMBL" id="BMIU01000024">
    <property type="protein sequence ID" value="GGF46109.1"/>
    <property type="molecule type" value="Genomic_DNA"/>
</dbReference>
<comment type="caution">
    <text evidence="1">The sequence shown here is derived from an EMBL/GenBank/DDBJ whole genome shotgun (WGS) entry which is preliminary data.</text>
</comment>
<name>A0ABQ1VAL5_9BACT</name>